<evidence type="ECO:0000256" key="1">
    <source>
        <dbReference type="SAM" id="SignalP"/>
    </source>
</evidence>
<reference evidence="2 3" key="1">
    <citation type="submission" date="2019-01" db="EMBL/GenBank/DDBJ databases">
        <authorList>
            <person name="Deng T."/>
        </authorList>
    </citation>
    <scope>NUCLEOTIDE SEQUENCE [LARGE SCALE GENOMIC DNA]</scope>
    <source>
        <strain evidence="2 3">F8825</strain>
    </source>
</reference>
<feature type="chain" id="PRO_5020460600" description="DUF2946 domain-containing protein" evidence="1">
    <location>
        <begin position="32"/>
        <end position="121"/>
    </location>
</feature>
<protein>
    <recommendedName>
        <fullName evidence="4">DUF2946 domain-containing protein</fullName>
    </recommendedName>
</protein>
<feature type="signal peptide" evidence="1">
    <location>
        <begin position="1"/>
        <end position="31"/>
    </location>
</feature>
<proteinExistence type="predicted"/>
<name>A0A4Q2TDY1_9HYPH</name>
<sequence>MRQLRDFGRLAWLVLVVVAALAFAGAPGASAHQKNCGSVVTVTADGAHHQHHHTKSGDSTATKAAAVPCCTIACPLCVSAAGPAAAAPHAVAFLHLRYPERQFGLSGSEPPPDFEPPRPLA</sequence>
<dbReference type="EMBL" id="SDVB01000170">
    <property type="protein sequence ID" value="RYC17513.1"/>
    <property type="molecule type" value="Genomic_DNA"/>
</dbReference>
<comment type="caution">
    <text evidence="2">The sequence shown here is derived from an EMBL/GenBank/DDBJ whole genome shotgun (WGS) entry which is preliminary data.</text>
</comment>
<organism evidence="2 3">
    <name type="scientific">Ciceribacter ferrooxidans</name>
    <dbReference type="NCBI Taxonomy" id="2509717"/>
    <lineage>
        <taxon>Bacteria</taxon>
        <taxon>Pseudomonadati</taxon>
        <taxon>Pseudomonadota</taxon>
        <taxon>Alphaproteobacteria</taxon>
        <taxon>Hyphomicrobiales</taxon>
        <taxon>Rhizobiaceae</taxon>
        <taxon>Ciceribacter</taxon>
    </lineage>
</organism>
<keyword evidence="3" id="KW-1185">Reference proteome</keyword>
<dbReference type="Proteomes" id="UP000291088">
    <property type="component" value="Unassembled WGS sequence"/>
</dbReference>
<evidence type="ECO:0008006" key="4">
    <source>
        <dbReference type="Google" id="ProtNLM"/>
    </source>
</evidence>
<gene>
    <name evidence="2" type="ORF">EUU22_05885</name>
</gene>
<dbReference type="OrthoDB" id="9954827at2"/>
<dbReference type="AlphaFoldDB" id="A0A4Q2TDY1"/>
<keyword evidence="1" id="KW-0732">Signal</keyword>
<evidence type="ECO:0000313" key="2">
    <source>
        <dbReference type="EMBL" id="RYC17513.1"/>
    </source>
</evidence>
<dbReference type="RefSeq" id="WP_129331124.1">
    <property type="nucleotide sequence ID" value="NZ_SDVB01000170.1"/>
</dbReference>
<evidence type="ECO:0000313" key="3">
    <source>
        <dbReference type="Proteomes" id="UP000291088"/>
    </source>
</evidence>
<accession>A0A4Q2TDY1</accession>